<dbReference type="InterPro" id="IPR001624">
    <property type="entry name" value="FliE"/>
</dbReference>
<comment type="subcellular location">
    <subcellularLocation>
        <location evidence="1">Bacterial flagellum basal body</location>
    </subcellularLocation>
</comment>
<keyword evidence="3" id="KW-0282">Flagellum</keyword>
<dbReference type="NCBIfam" id="TIGR00205">
    <property type="entry name" value="fliE"/>
    <property type="match status" value="1"/>
</dbReference>
<dbReference type="PANTHER" id="PTHR34653:SF1">
    <property type="entry name" value="FLAGELLAR HOOK-BASAL BODY COMPLEX PROTEIN FLIE"/>
    <property type="match status" value="1"/>
</dbReference>
<name>A0A645FKX7_9ZZZZ</name>
<evidence type="ECO:0000256" key="1">
    <source>
        <dbReference type="ARBA" id="ARBA00004117"/>
    </source>
</evidence>
<dbReference type="HAMAP" id="MF_00724">
    <property type="entry name" value="FliE"/>
    <property type="match status" value="1"/>
</dbReference>
<keyword evidence="3" id="KW-0969">Cilium</keyword>
<protein>
    <submittedName>
        <fullName evidence="3">Flagellar hook-basal body complex protein FliE</fullName>
    </submittedName>
</protein>
<dbReference type="PANTHER" id="PTHR34653">
    <property type="match status" value="1"/>
</dbReference>
<organism evidence="3">
    <name type="scientific">bioreactor metagenome</name>
    <dbReference type="NCBI Taxonomy" id="1076179"/>
    <lineage>
        <taxon>unclassified sequences</taxon>
        <taxon>metagenomes</taxon>
        <taxon>ecological metagenomes</taxon>
    </lineage>
</organism>
<keyword evidence="3" id="KW-0966">Cell projection</keyword>
<comment type="caution">
    <text evidence="3">The sequence shown here is derived from an EMBL/GenBank/DDBJ whole genome shotgun (WGS) entry which is preliminary data.</text>
</comment>
<dbReference type="GO" id="GO:0071973">
    <property type="term" value="P:bacterial-type flagellum-dependent cell motility"/>
    <property type="evidence" value="ECO:0007669"/>
    <property type="project" value="InterPro"/>
</dbReference>
<evidence type="ECO:0000313" key="3">
    <source>
        <dbReference type="EMBL" id="MPN12853.1"/>
    </source>
</evidence>
<dbReference type="PRINTS" id="PR01006">
    <property type="entry name" value="FLGHOOKFLIE"/>
</dbReference>
<dbReference type="GO" id="GO:0005198">
    <property type="term" value="F:structural molecule activity"/>
    <property type="evidence" value="ECO:0007669"/>
    <property type="project" value="InterPro"/>
</dbReference>
<dbReference type="GO" id="GO:0003774">
    <property type="term" value="F:cytoskeletal motor activity"/>
    <property type="evidence" value="ECO:0007669"/>
    <property type="project" value="InterPro"/>
</dbReference>
<dbReference type="AlphaFoldDB" id="A0A645FKX7"/>
<accession>A0A645FKX7</accession>
<dbReference type="EMBL" id="VSSQ01059273">
    <property type="protein sequence ID" value="MPN12853.1"/>
    <property type="molecule type" value="Genomic_DNA"/>
</dbReference>
<dbReference type="GO" id="GO:0009425">
    <property type="term" value="C:bacterial-type flagellum basal body"/>
    <property type="evidence" value="ECO:0007669"/>
    <property type="project" value="UniProtKB-SubCell"/>
</dbReference>
<gene>
    <name evidence="3" type="primary">fliE_23</name>
    <name evidence="3" type="ORF">SDC9_160173</name>
</gene>
<proteinExistence type="inferred from homology"/>
<reference evidence="3" key="1">
    <citation type="submission" date="2019-08" db="EMBL/GenBank/DDBJ databases">
        <authorList>
            <person name="Kucharzyk K."/>
            <person name="Murdoch R.W."/>
            <person name="Higgins S."/>
            <person name="Loffler F."/>
        </authorList>
    </citation>
    <scope>NUCLEOTIDE SEQUENCE</scope>
</reference>
<keyword evidence="2" id="KW-0975">Bacterial flagellum</keyword>
<sequence length="103" mass="10767">MAQLGLTPVSGVSSLSGALERAAETAKSEGGADFGEILAKGLEEYRQVDNGGDHATLDLLSGNVDDLSTVLVATQKAEIALNLTVAVRNKAMEAYKEIMSMQI</sequence>
<dbReference type="Pfam" id="PF02049">
    <property type="entry name" value="FliE"/>
    <property type="match status" value="1"/>
</dbReference>
<evidence type="ECO:0000256" key="2">
    <source>
        <dbReference type="ARBA" id="ARBA00023143"/>
    </source>
</evidence>